<dbReference type="InterPro" id="IPR004800">
    <property type="entry name" value="KdsD/KpsF-type"/>
</dbReference>
<evidence type="ECO:0000256" key="5">
    <source>
        <dbReference type="PIRSR" id="PIRSR004692-3"/>
    </source>
</evidence>
<dbReference type="InterPro" id="IPR046342">
    <property type="entry name" value="CBS_dom_sf"/>
</dbReference>
<dbReference type="FunFam" id="3.40.50.10490:FF:000011">
    <property type="entry name" value="Arabinose 5-phosphate isomerase"/>
    <property type="match status" value="1"/>
</dbReference>
<dbReference type="GO" id="GO:1901135">
    <property type="term" value="P:carbohydrate derivative metabolic process"/>
    <property type="evidence" value="ECO:0007669"/>
    <property type="project" value="InterPro"/>
</dbReference>
<dbReference type="SUPFAM" id="SSF53697">
    <property type="entry name" value="SIS domain"/>
    <property type="match status" value="1"/>
</dbReference>
<evidence type="ECO:0000256" key="1">
    <source>
        <dbReference type="ARBA" id="ARBA00008165"/>
    </source>
</evidence>
<feature type="site" description="Catalytically relevant" evidence="5">
    <location>
        <position position="144"/>
    </location>
</feature>
<dbReference type="InterPro" id="IPR046348">
    <property type="entry name" value="SIS_dom_sf"/>
</dbReference>
<dbReference type="AlphaFoldDB" id="A0A3E5BCF0"/>
<evidence type="ECO:0000256" key="3">
    <source>
        <dbReference type="ARBA" id="ARBA00023122"/>
    </source>
</evidence>
<feature type="domain" description="CBS" evidence="7">
    <location>
        <begin position="202"/>
        <end position="258"/>
    </location>
</feature>
<feature type="domain" description="SIS" evidence="8">
    <location>
        <begin position="33"/>
        <end position="176"/>
    </location>
</feature>
<accession>A0A3E5BCF0</accession>
<dbReference type="Gene3D" id="3.10.580.10">
    <property type="entry name" value="CBS-domain"/>
    <property type="match status" value="1"/>
</dbReference>
<dbReference type="GO" id="GO:0005975">
    <property type="term" value="P:carbohydrate metabolic process"/>
    <property type="evidence" value="ECO:0007669"/>
    <property type="project" value="InterPro"/>
</dbReference>
<keyword evidence="2" id="KW-0677">Repeat</keyword>
<evidence type="ECO:0000256" key="4">
    <source>
        <dbReference type="PIRNR" id="PIRNR004692"/>
    </source>
</evidence>
<dbReference type="CDD" id="cd04604">
    <property type="entry name" value="CBS_pair_SIS_assoc"/>
    <property type="match status" value="1"/>
</dbReference>
<dbReference type="PIRSF" id="PIRSF004692">
    <property type="entry name" value="KdsD_KpsF"/>
    <property type="match status" value="1"/>
</dbReference>
<dbReference type="Pfam" id="PF01380">
    <property type="entry name" value="SIS"/>
    <property type="match status" value="1"/>
</dbReference>
<evidence type="ECO:0000256" key="6">
    <source>
        <dbReference type="PROSITE-ProRule" id="PRU00703"/>
    </source>
</evidence>
<dbReference type="InterPro" id="IPR001347">
    <property type="entry name" value="SIS_dom"/>
</dbReference>
<dbReference type="GO" id="GO:0097367">
    <property type="term" value="F:carbohydrate derivative binding"/>
    <property type="evidence" value="ECO:0007669"/>
    <property type="project" value="InterPro"/>
</dbReference>
<sequence length="315" mass="34006">MLDVNNYAVKCFNDEAKAITDMIANLTDDFSKAVDLIYNCKGRFVITGVGKSGHIGAKISATLASTGTPSFFVNPLDAYHGDLGMFTSDDVVMAISYSGQTDELLRFVPLLLERNIPIIGVSGNPKSLLAQYSACHLNVHVEREADPLNLAPTSSTTATLAMGDALACALINVRNFKSSDFAQFHPGGSLGKRLLSKVKDSMVSTNLPIVSINDKISETIIEISKTKLGIAVAIVDGKIAGVVTDGDVRRAMNDEKDRFFNLTVNEIMTTTPKIISEQAKLTEAGNMMLQYNIHSLVVVNDKQEFVGVIDSFSCM</sequence>
<dbReference type="PROSITE" id="PS51371">
    <property type="entry name" value="CBS"/>
    <property type="match status" value="2"/>
</dbReference>
<keyword evidence="3 6" id="KW-0129">CBS domain</keyword>
<feature type="site" description="Catalytically relevant" evidence="5">
    <location>
        <position position="185"/>
    </location>
</feature>
<name>A0A3E5BCF0_9BACE</name>
<dbReference type="Pfam" id="PF00571">
    <property type="entry name" value="CBS"/>
    <property type="match status" value="2"/>
</dbReference>
<gene>
    <name evidence="9" type="ORF">DXB65_11680</name>
</gene>
<reference evidence="9 10" key="1">
    <citation type="submission" date="2018-08" db="EMBL/GenBank/DDBJ databases">
        <title>A genome reference for cultivated species of the human gut microbiota.</title>
        <authorList>
            <person name="Zou Y."/>
            <person name="Xue W."/>
            <person name="Luo G."/>
        </authorList>
    </citation>
    <scope>NUCLEOTIDE SEQUENCE [LARGE SCALE GENOMIC DNA]</scope>
    <source>
        <strain evidence="9 10">OM05-15BH</strain>
    </source>
</reference>
<dbReference type="NCBIfam" id="TIGR00393">
    <property type="entry name" value="kpsF"/>
    <property type="match status" value="1"/>
</dbReference>
<evidence type="ECO:0000259" key="7">
    <source>
        <dbReference type="PROSITE" id="PS51371"/>
    </source>
</evidence>
<organism evidence="9 10">
    <name type="scientific">Bacteroides oleiciplenus</name>
    <dbReference type="NCBI Taxonomy" id="626931"/>
    <lineage>
        <taxon>Bacteria</taxon>
        <taxon>Pseudomonadati</taxon>
        <taxon>Bacteroidota</taxon>
        <taxon>Bacteroidia</taxon>
        <taxon>Bacteroidales</taxon>
        <taxon>Bacteroidaceae</taxon>
        <taxon>Bacteroides</taxon>
    </lineage>
</organism>
<comment type="caution">
    <text evidence="9">The sequence shown here is derived from an EMBL/GenBank/DDBJ whole genome shotgun (WGS) entry which is preliminary data.</text>
</comment>
<proteinExistence type="inferred from homology"/>
<dbReference type="PANTHER" id="PTHR42745:SF1">
    <property type="entry name" value="ARABINOSE 5-PHOSPHATE ISOMERASE KDSD"/>
    <property type="match status" value="1"/>
</dbReference>
<evidence type="ECO:0000313" key="10">
    <source>
        <dbReference type="Proteomes" id="UP000260983"/>
    </source>
</evidence>
<evidence type="ECO:0000313" key="9">
    <source>
        <dbReference type="EMBL" id="RGN35282.1"/>
    </source>
</evidence>
<dbReference type="Gene3D" id="3.40.50.10490">
    <property type="entry name" value="Glucose-6-phosphate isomerase like protein, domain 1"/>
    <property type="match status" value="1"/>
</dbReference>
<dbReference type="Proteomes" id="UP000260983">
    <property type="component" value="Unassembled WGS sequence"/>
</dbReference>
<dbReference type="InterPro" id="IPR000644">
    <property type="entry name" value="CBS_dom"/>
</dbReference>
<dbReference type="GO" id="GO:0019146">
    <property type="term" value="F:arabinose-5-phosphate isomerase activity"/>
    <property type="evidence" value="ECO:0007669"/>
    <property type="project" value="UniProtKB-ARBA"/>
</dbReference>
<feature type="domain" description="CBS" evidence="7">
    <location>
        <begin position="268"/>
        <end position="315"/>
    </location>
</feature>
<dbReference type="RefSeq" id="WP_117724334.1">
    <property type="nucleotide sequence ID" value="NZ_QSUL01000007.1"/>
</dbReference>
<keyword evidence="9" id="KW-0413">Isomerase</keyword>
<dbReference type="SUPFAM" id="SSF54631">
    <property type="entry name" value="CBS-domain pair"/>
    <property type="match status" value="1"/>
</dbReference>
<evidence type="ECO:0000256" key="2">
    <source>
        <dbReference type="ARBA" id="ARBA00022737"/>
    </source>
</evidence>
<dbReference type="InterPro" id="IPR035474">
    <property type="entry name" value="SIS_Kpsf"/>
</dbReference>
<dbReference type="InterPro" id="IPR050986">
    <property type="entry name" value="GutQ/KpsF_isomerases"/>
</dbReference>
<evidence type="ECO:0000259" key="8">
    <source>
        <dbReference type="PROSITE" id="PS51464"/>
    </source>
</evidence>
<feature type="site" description="Catalytically relevant" evidence="5">
    <location>
        <position position="51"/>
    </location>
</feature>
<comment type="similarity">
    <text evidence="1 4">Belongs to the SIS family. GutQ/KpsF subfamily.</text>
</comment>
<dbReference type="EMBL" id="QSUL01000007">
    <property type="protein sequence ID" value="RGN35282.1"/>
    <property type="molecule type" value="Genomic_DNA"/>
</dbReference>
<protein>
    <submittedName>
        <fullName evidence="9">KpsF/GutQ family sugar-phosphate isomerase</fullName>
    </submittedName>
</protein>
<dbReference type="PANTHER" id="PTHR42745">
    <property type="match status" value="1"/>
</dbReference>
<dbReference type="CDD" id="cd05014">
    <property type="entry name" value="SIS_Kpsf"/>
    <property type="match status" value="1"/>
</dbReference>
<feature type="site" description="Catalytically relevant" evidence="5">
    <location>
        <position position="103"/>
    </location>
</feature>
<dbReference type="PROSITE" id="PS51464">
    <property type="entry name" value="SIS"/>
    <property type="match status" value="1"/>
</dbReference>